<dbReference type="EMBL" id="MN739022">
    <property type="protein sequence ID" value="QHT35526.1"/>
    <property type="molecule type" value="Genomic_DNA"/>
</dbReference>
<sequence length="382" mass="37716">MQINSAQDYLTQIKRQVVSCQIGSSPQPAHRRYNYVYLSTVANGVSKYDKVPYPQNLSLAPGSVPGPAYVTQGVRPVIDWCYVIPPLPLYDFTSFTFSAATTTGRLGPSLATVRAYSTYLAQSSWTANNNFLNMYSGYDGIQVWTVPKSGLYQFAIAGASPDPAPKAAVVTGMYKLARGQKLLLLVGQPGTLSAAGTYGGSGGTFVAYPGSTGVGGISSATCIMAAGGTGGYDTVAPDAASANATTTTDGGSPGMSGGTPTAGFTGGLAYRQNGYGGGGAGFLDDGQDANLTNSGANAGDGGKSFLNGGAGAPKGWGTSPDGGFGGGGSGGLPENRLAGGGGYCGGGGAGNGASYAGGGGGSFGGTIAVTNGGAGYITITAL</sequence>
<protein>
    <submittedName>
        <fullName evidence="2">Uncharacterized protein</fullName>
    </submittedName>
</protein>
<name>A0A6C0F1V7_9ZZZZ</name>
<proteinExistence type="predicted"/>
<accession>A0A6C0F1V7</accession>
<evidence type="ECO:0000313" key="2">
    <source>
        <dbReference type="EMBL" id="QHT35526.1"/>
    </source>
</evidence>
<evidence type="ECO:0000256" key="1">
    <source>
        <dbReference type="SAM" id="MobiDB-lite"/>
    </source>
</evidence>
<reference evidence="2" key="1">
    <citation type="journal article" date="2020" name="Nature">
        <title>Giant virus diversity and host interactions through global metagenomics.</title>
        <authorList>
            <person name="Schulz F."/>
            <person name="Roux S."/>
            <person name="Paez-Espino D."/>
            <person name="Jungbluth S."/>
            <person name="Walsh D.A."/>
            <person name="Denef V.J."/>
            <person name="McMahon K.D."/>
            <person name="Konstantinidis K.T."/>
            <person name="Eloe-Fadrosh E.A."/>
            <person name="Kyrpides N.C."/>
            <person name="Woyke T."/>
        </authorList>
    </citation>
    <scope>NUCLEOTIDE SEQUENCE</scope>
    <source>
        <strain evidence="2">GVMAG-M-3300009180-45</strain>
    </source>
</reference>
<feature type="region of interest" description="Disordered" evidence="1">
    <location>
        <begin position="307"/>
        <end position="331"/>
    </location>
</feature>
<organism evidence="2">
    <name type="scientific">viral metagenome</name>
    <dbReference type="NCBI Taxonomy" id="1070528"/>
    <lineage>
        <taxon>unclassified sequences</taxon>
        <taxon>metagenomes</taxon>
        <taxon>organismal metagenomes</taxon>
    </lineage>
</organism>
<dbReference type="AlphaFoldDB" id="A0A6C0F1V7"/>